<evidence type="ECO:0000313" key="2">
    <source>
        <dbReference type="Proteomes" id="UP000505325"/>
    </source>
</evidence>
<sequence>MPTYEQLYAFLLKNYRPSRFEQHSDKGKPDRICKMYLDDLQKYGVAYISRHEDPLGQGLKFYPSLEIERGERIEYRNSAGHLTHLF</sequence>
<organism evidence="1 2">
    <name type="scientific">Paramixta manurensis</name>
    <dbReference type="NCBI Taxonomy" id="2740817"/>
    <lineage>
        <taxon>Bacteria</taxon>
        <taxon>Pseudomonadati</taxon>
        <taxon>Pseudomonadota</taxon>
        <taxon>Gammaproteobacteria</taxon>
        <taxon>Enterobacterales</taxon>
        <taxon>Erwiniaceae</taxon>
        <taxon>Paramixta</taxon>
    </lineage>
</organism>
<keyword evidence="2" id="KW-1185">Reference proteome</keyword>
<proteinExistence type="predicted"/>
<dbReference type="AlphaFoldDB" id="A0A6M8UBM2"/>
<protein>
    <submittedName>
        <fullName evidence="1">Uncharacterized protein</fullName>
    </submittedName>
</protein>
<evidence type="ECO:0000313" key="1">
    <source>
        <dbReference type="EMBL" id="QKJ88055.1"/>
    </source>
</evidence>
<dbReference type="EMBL" id="CP054212">
    <property type="protein sequence ID" value="QKJ88055.1"/>
    <property type="molecule type" value="Genomic_DNA"/>
</dbReference>
<reference evidence="1 2" key="1">
    <citation type="submission" date="2020-06" db="EMBL/GenBank/DDBJ databases">
        <title>Genome sequence of Paramixta manurensis strain PD-1.</title>
        <authorList>
            <person name="Lee C.W."/>
            <person name="Kim J."/>
        </authorList>
    </citation>
    <scope>NUCLEOTIDE SEQUENCE [LARGE SCALE GENOMIC DNA]</scope>
    <source>
        <strain evidence="1 2">PD-1</strain>
    </source>
</reference>
<dbReference type="Proteomes" id="UP000505325">
    <property type="component" value="Chromosome"/>
</dbReference>
<name>A0A6M8UBM2_9GAMM</name>
<gene>
    <name evidence="1" type="ORF">PMPD1_3123</name>
</gene>
<accession>A0A6M8UBM2</accession>
<dbReference type="KEGG" id="pmak:PMPD1_3123"/>